<evidence type="ECO:0000313" key="9">
    <source>
        <dbReference type="EMBL" id="RFU80099.1"/>
    </source>
</evidence>
<feature type="transmembrane region" description="Helical" evidence="7">
    <location>
        <begin position="392"/>
        <end position="415"/>
    </location>
</feature>
<dbReference type="SUPFAM" id="SSF103473">
    <property type="entry name" value="MFS general substrate transporter"/>
    <property type="match status" value="1"/>
</dbReference>
<feature type="compositionally biased region" description="Polar residues" evidence="6">
    <location>
        <begin position="10"/>
        <end position="19"/>
    </location>
</feature>
<evidence type="ECO:0000256" key="4">
    <source>
        <dbReference type="ARBA" id="ARBA00022989"/>
    </source>
</evidence>
<dbReference type="GO" id="GO:0022857">
    <property type="term" value="F:transmembrane transporter activity"/>
    <property type="evidence" value="ECO:0007669"/>
    <property type="project" value="InterPro"/>
</dbReference>
<comment type="caution">
    <text evidence="9">The sequence shown here is derived from an EMBL/GenBank/DDBJ whole genome shotgun (WGS) entry which is preliminary data.</text>
</comment>
<dbReference type="Pfam" id="PF07690">
    <property type="entry name" value="MFS_1"/>
    <property type="match status" value="1"/>
</dbReference>
<accession>A0A395NVG4</accession>
<feature type="transmembrane region" description="Helical" evidence="7">
    <location>
        <begin position="336"/>
        <end position="354"/>
    </location>
</feature>
<feature type="transmembrane region" description="Helical" evidence="7">
    <location>
        <begin position="366"/>
        <end position="386"/>
    </location>
</feature>
<reference evidence="9 10" key="1">
    <citation type="journal article" date="2018" name="PLoS Pathog.">
        <title>Evolution of structural diversity of trichothecenes, a family of toxins produced by plant pathogenic and entomopathogenic fungi.</title>
        <authorList>
            <person name="Proctor R.H."/>
            <person name="McCormick S.P."/>
            <person name="Kim H.S."/>
            <person name="Cardoza R.E."/>
            <person name="Stanley A.M."/>
            <person name="Lindo L."/>
            <person name="Kelly A."/>
            <person name="Brown D.W."/>
            <person name="Lee T."/>
            <person name="Vaughan M.M."/>
            <person name="Alexander N.J."/>
            <person name="Busman M."/>
            <person name="Gutierrez S."/>
        </authorList>
    </citation>
    <scope>NUCLEOTIDE SEQUENCE [LARGE SCALE GENOMIC DNA]</scope>
    <source>
        <strain evidence="9 10">IBT 40837</strain>
    </source>
</reference>
<evidence type="ECO:0000256" key="6">
    <source>
        <dbReference type="SAM" id="MobiDB-lite"/>
    </source>
</evidence>
<evidence type="ECO:0000256" key="7">
    <source>
        <dbReference type="SAM" id="Phobius"/>
    </source>
</evidence>
<organism evidence="9 10">
    <name type="scientific">Trichoderma arundinaceum</name>
    <dbReference type="NCBI Taxonomy" id="490622"/>
    <lineage>
        <taxon>Eukaryota</taxon>
        <taxon>Fungi</taxon>
        <taxon>Dikarya</taxon>
        <taxon>Ascomycota</taxon>
        <taxon>Pezizomycotina</taxon>
        <taxon>Sordariomycetes</taxon>
        <taxon>Hypocreomycetidae</taxon>
        <taxon>Hypocreales</taxon>
        <taxon>Hypocreaceae</taxon>
        <taxon>Trichoderma</taxon>
    </lineage>
</organism>
<evidence type="ECO:0000313" key="10">
    <source>
        <dbReference type="Proteomes" id="UP000266272"/>
    </source>
</evidence>
<dbReference type="InterPro" id="IPR036259">
    <property type="entry name" value="MFS_trans_sf"/>
</dbReference>
<evidence type="ECO:0000256" key="2">
    <source>
        <dbReference type="ARBA" id="ARBA00022448"/>
    </source>
</evidence>
<feature type="region of interest" description="Disordered" evidence="6">
    <location>
        <begin position="1"/>
        <end position="28"/>
    </location>
</feature>
<keyword evidence="2" id="KW-0813">Transport</keyword>
<dbReference type="Gene3D" id="1.20.1250.20">
    <property type="entry name" value="MFS general substrate transporter like domains"/>
    <property type="match status" value="2"/>
</dbReference>
<dbReference type="PANTHER" id="PTHR43791">
    <property type="entry name" value="PERMEASE-RELATED"/>
    <property type="match status" value="1"/>
</dbReference>
<dbReference type="PROSITE" id="PS50850">
    <property type="entry name" value="MFS"/>
    <property type="match status" value="1"/>
</dbReference>
<dbReference type="GO" id="GO:0016020">
    <property type="term" value="C:membrane"/>
    <property type="evidence" value="ECO:0007669"/>
    <property type="project" value="UniProtKB-SubCell"/>
</dbReference>
<evidence type="ECO:0000256" key="3">
    <source>
        <dbReference type="ARBA" id="ARBA00022692"/>
    </source>
</evidence>
<evidence type="ECO:0000259" key="8">
    <source>
        <dbReference type="PROSITE" id="PS50850"/>
    </source>
</evidence>
<feature type="transmembrane region" description="Helical" evidence="7">
    <location>
        <begin position="168"/>
        <end position="186"/>
    </location>
</feature>
<feature type="transmembrane region" description="Helical" evidence="7">
    <location>
        <begin position="106"/>
        <end position="126"/>
    </location>
</feature>
<feature type="domain" description="Major facilitator superfamily (MFS) profile" evidence="8">
    <location>
        <begin position="34"/>
        <end position="445"/>
    </location>
</feature>
<sequence>MDEKMHSNDDFTGTTTEFATGSERGTDWSPEEEIAIRRKFDFTITPLVTVLYMLCAIDSNARIEGMTTDLDLVGYRYNILLTVFFIFYLTVEIPSNVILKNVGPRWYLPALVFCFGLVSLCTAFVRSYPSMLVVRAMLGIFEGGAMPGIAFFLSCFYKKTELFFRMSIFIASSSLASSFGGLLAAALSKIPAWGTDAILIERWRNIFFIEGLLTTLVALVAPFLMPQGPGTLKVLTHRQRYIAVERLRRESATNADEKITWKQVEQAIFNIHTNVCAWCFFCTNSAVQGFGAFIPTILSEFGWTSTEAQLKSVPPYLVACCVTITIGYLSDRTNKRGIFLVGVLPCSIIGFSILRFSTNVNAKYAAIFLNAIACFAASSGFISWGINNAGSPAVAAVVGGYIVMVGSMGGVVSTAQGRRDGRLRGLTDEEKLALGHRHPEFRYME</sequence>
<keyword evidence="3 7" id="KW-0812">Transmembrane</keyword>
<gene>
    <name evidence="9" type="ORF">TARUN_2105</name>
</gene>
<comment type="subcellular location">
    <subcellularLocation>
        <location evidence="1">Membrane</location>
        <topology evidence="1">Multi-pass membrane protein</topology>
    </subcellularLocation>
</comment>
<feature type="transmembrane region" description="Helical" evidence="7">
    <location>
        <begin position="206"/>
        <end position="225"/>
    </location>
</feature>
<protein>
    <submittedName>
        <fullName evidence="9">Major facilitator superfamily</fullName>
    </submittedName>
</protein>
<dbReference type="OrthoDB" id="9971669at2759"/>
<proteinExistence type="predicted"/>
<evidence type="ECO:0000256" key="5">
    <source>
        <dbReference type="ARBA" id="ARBA00023136"/>
    </source>
</evidence>
<dbReference type="AlphaFoldDB" id="A0A395NVG4"/>
<dbReference type="InterPro" id="IPR020846">
    <property type="entry name" value="MFS_dom"/>
</dbReference>
<feature type="transmembrane region" description="Helical" evidence="7">
    <location>
        <begin position="79"/>
        <end position="99"/>
    </location>
</feature>
<name>A0A395NVG4_TRIAR</name>
<dbReference type="PANTHER" id="PTHR43791:SF53">
    <property type="entry name" value="MAJOR FACILITATOR SUPERFAMILY (MFS) PROFILE DOMAIN-CONTAINING PROTEIN"/>
    <property type="match status" value="1"/>
</dbReference>
<evidence type="ECO:0000256" key="1">
    <source>
        <dbReference type="ARBA" id="ARBA00004141"/>
    </source>
</evidence>
<keyword evidence="5 7" id="KW-0472">Membrane</keyword>
<keyword evidence="4 7" id="KW-1133">Transmembrane helix</keyword>
<feature type="transmembrane region" description="Helical" evidence="7">
    <location>
        <begin position="313"/>
        <end position="330"/>
    </location>
</feature>
<dbReference type="EMBL" id="PXOA01000125">
    <property type="protein sequence ID" value="RFU80099.1"/>
    <property type="molecule type" value="Genomic_DNA"/>
</dbReference>
<keyword evidence="10" id="KW-1185">Reference proteome</keyword>
<dbReference type="InterPro" id="IPR011701">
    <property type="entry name" value="MFS"/>
</dbReference>
<dbReference type="Proteomes" id="UP000266272">
    <property type="component" value="Unassembled WGS sequence"/>
</dbReference>
<feature type="transmembrane region" description="Helical" evidence="7">
    <location>
        <begin position="132"/>
        <end position="156"/>
    </location>
</feature>